<evidence type="ECO:0000256" key="3">
    <source>
        <dbReference type="ARBA" id="ARBA00022448"/>
    </source>
</evidence>
<dbReference type="GO" id="GO:0005886">
    <property type="term" value="C:plasma membrane"/>
    <property type="evidence" value="ECO:0007669"/>
    <property type="project" value="UniProtKB-SubCell"/>
</dbReference>
<dbReference type="KEGG" id="bhu:bhn_I2009"/>
<feature type="transmembrane region" description="Helical" evidence="8">
    <location>
        <begin position="127"/>
        <end position="145"/>
    </location>
</feature>
<keyword evidence="3" id="KW-0813">Transport</keyword>
<feature type="transmembrane region" description="Helical" evidence="8">
    <location>
        <begin position="6"/>
        <end position="25"/>
    </location>
</feature>
<dbReference type="PANTHER" id="PTHR36838">
    <property type="entry name" value="AUXIN EFFLUX CARRIER FAMILY PROTEIN"/>
    <property type="match status" value="1"/>
</dbReference>
<dbReference type="PANTHER" id="PTHR36838:SF1">
    <property type="entry name" value="SLR1864 PROTEIN"/>
    <property type="match status" value="1"/>
</dbReference>
<feature type="transmembrane region" description="Helical" evidence="8">
    <location>
        <begin position="285"/>
        <end position="308"/>
    </location>
</feature>
<feature type="transmembrane region" description="Helical" evidence="8">
    <location>
        <begin position="197"/>
        <end position="216"/>
    </location>
</feature>
<proteinExistence type="inferred from homology"/>
<keyword evidence="7 8" id="KW-0472">Membrane</keyword>
<keyword evidence="4" id="KW-1003">Cell membrane</keyword>
<dbReference type="InterPro" id="IPR004776">
    <property type="entry name" value="Mem_transp_PIN-like"/>
</dbReference>
<evidence type="ECO:0000256" key="1">
    <source>
        <dbReference type="ARBA" id="ARBA00004651"/>
    </source>
</evidence>
<comment type="similarity">
    <text evidence="2">Belongs to the auxin efflux carrier (TC 2.A.69) family.</text>
</comment>
<evidence type="ECO:0000256" key="8">
    <source>
        <dbReference type="SAM" id="Phobius"/>
    </source>
</evidence>
<protein>
    <submittedName>
        <fullName evidence="9">Auxin efflux carrier family transporter</fullName>
    </submittedName>
</protein>
<evidence type="ECO:0000313" key="10">
    <source>
        <dbReference type="Proteomes" id="UP000179284"/>
    </source>
</evidence>
<evidence type="ECO:0000256" key="2">
    <source>
        <dbReference type="ARBA" id="ARBA00010145"/>
    </source>
</evidence>
<keyword evidence="5 8" id="KW-0812">Transmembrane</keyword>
<dbReference type="RefSeq" id="WP_071176687.1">
    <property type="nucleotide sequence ID" value="NZ_CP017831.1"/>
</dbReference>
<evidence type="ECO:0000256" key="5">
    <source>
        <dbReference type="ARBA" id="ARBA00022692"/>
    </source>
</evidence>
<dbReference type="Gene3D" id="1.20.1530.20">
    <property type="match status" value="1"/>
</dbReference>
<evidence type="ECO:0000256" key="6">
    <source>
        <dbReference type="ARBA" id="ARBA00022989"/>
    </source>
</evidence>
<feature type="transmembrane region" description="Helical" evidence="8">
    <location>
        <begin position="256"/>
        <end position="273"/>
    </location>
</feature>
<feature type="transmembrane region" description="Helical" evidence="8">
    <location>
        <begin position="166"/>
        <end position="185"/>
    </location>
</feature>
<feature type="transmembrane region" description="Helical" evidence="8">
    <location>
        <begin position="37"/>
        <end position="60"/>
    </location>
</feature>
<feature type="transmembrane region" description="Helical" evidence="8">
    <location>
        <begin position="228"/>
        <end position="250"/>
    </location>
</feature>
<organism evidence="9 10">
    <name type="scientific">Butyrivibrio hungatei</name>
    <dbReference type="NCBI Taxonomy" id="185008"/>
    <lineage>
        <taxon>Bacteria</taxon>
        <taxon>Bacillati</taxon>
        <taxon>Bacillota</taxon>
        <taxon>Clostridia</taxon>
        <taxon>Lachnospirales</taxon>
        <taxon>Lachnospiraceae</taxon>
        <taxon>Butyrivibrio</taxon>
    </lineage>
</organism>
<dbReference type="InterPro" id="IPR038770">
    <property type="entry name" value="Na+/solute_symporter_sf"/>
</dbReference>
<evidence type="ECO:0000256" key="7">
    <source>
        <dbReference type="ARBA" id="ARBA00023136"/>
    </source>
</evidence>
<gene>
    <name evidence="9" type="ORF">bhn_I2009</name>
</gene>
<keyword evidence="10" id="KW-1185">Reference proteome</keyword>
<comment type="subcellular location">
    <subcellularLocation>
        <location evidence="1">Cell membrane</location>
        <topology evidence="1">Multi-pass membrane protein</topology>
    </subcellularLocation>
</comment>
<reference evidence="10" key="1">
    <citation type="submission" date="2016-10" db="EMBL/GenBank/DDBJ databases">
        <title>The complete genome sequence of the rumen bacterium Butyrivibrio hungatei MB2003.</title>
        <authorList>
            <person name="Palevich N."/>
            <person name="Kelly W.J."/>
            <person name="Leahy S.C."/>
            <person name="Altermann E."/>
            <person name="Rakonjac J."/>
            <person name="Attwood G.T."/>
        </authorList>
    </citation>
    <scope>NUCLEOTIDE SEQUENCE [LARGE SCALE GENOMIC DNA]</scope>
    <source>
        <strain evidence="10">MB2003</strain>
    </source>
</reference>
<evidence type="ECO:0000256" key="4">
    <source>
        <dbReference type="ARBA" id="ARBA00022475"/>
    </source>
</evidence>
<dbReference type="EMBL" id="CP017831">
    <property type="protein sequence ID" value="AOZ97042.1"/>
    <property type="molecule type" value="Genomic_DNA"/>
</dbReference>
<dbReference type="GO" id="GO:0055085">
    <property type="term" value="P:transmembrane transport"/>
    <property type="evidence" value="ECO:0007669"/>
    <property type="project" value="InterPro"/>
</dbReference>
<keyword evidence="6 8" id="KW-1133">Transmembrane helix</keyword>
<feature type="transmembrane region" description="Helical" evidence="8">
    <location>
        <begin position="66"/>
        <end position="93"/>
    </location>
</feature>
<dbReference type="AlphaFoldDB" id="A0A1D9P3J0"/>
<sequence>MSLSIIVQQMGVICLLVSIGILLQKNGTVDGITSKKVSAIVVDICNPALIMASILGGNITATHKDLLYAAGLGVTFYAVLVVIGFVLPVLLNVDTDKRKFYNLMCVYTNTGFLGIPVAKAILPPNAILYVIVINIFYSLLFYTHGVTVLGSDSDSPKEKSSSLKNIITPGTIMAVLSLVVFWFNVTLPPILANTIEYVGNSTVFLSMLLLGVSIARSSFVSSLKEWRIWVFIVLRMIILPIIVVIIMKGMSFDKTAILGMCLMAAVPVGNLPMIQAEKKGMDTSVLASAIAVTTVVSVVTITVLIAAATTVL</sequence>
<evidence type="ECO:0000313" key="9">
    <source>
        <dbReference type="EMBL" id="AOZ97042.1"/>
    </source>
</evidence>
<dbReference type="Proteomes" id="UP000179284">
    <property type="component" value="Chromosome I"/>
</dbReference>
<dbReference type="Pfam" id="PF03547">
    <property type="entry name" value="Mem_trans"/>
    <property type="match status" value="1"/>
</dbReference>
<name>A0A1D9P3J0_9FIRM</name>
<accession>A0A1D9P3J0</accession>
<feature type="transmembrane region" description="Helical" evidence="8">
    <location>
        <begin position="100"/>
        <end position="121"/>
    </location>
</feature>